<keyword evidence="1" id="KW-0472">Membrane</keyword>
<dbReference type="PANTHER" id="PTHR30093:SF2">
    <property type="entry name" value="TYPE II SECRETION SYSTEM PROTEIN H"/>
    <property type="match status" value="1"/>
</dbReference>
<dbReference type="Proteomes" id="UP001575105">
    <property type="component" value="Unassembled WGS sequence"/>
</dbReference>
<keyword evidence="1" id="KW-0812">Transmembrane</keyword>
<evidence type="ECO:0000313" key="3">
    <source>
        <dbReference type="EMBL" id="MFA9480399.1"/>
    </source>
</evidence>
<gene>
    <name evidence="3" type="ORF">ACERK3_19185</name>
</gene>
<dbReference type="Pfam" id="PF07596">
    <property type="entry name" value="SBP_bac_10"/>
    <property type="match status" value="1"/>
</dbReference>
<dbReference type="Gene3D" id="3.30.700.10">
    <property type="entry name" value="Glycoprotein, Type 4 Pilin"/>
    <property type="match status" value="1"/>
</dbReference>
<sequence length="273" mass="30131">MVRRHTSVGFTLIEILVVISIIALLIAILLPALQGARAAARSVQCASNVRQVNLAMINYTHEWRDYFPPGRTYSDPNNHELRWPVILREEGYLPGLPGWNTASLRDPSWAVFACPEAPNRALPPDDTNGIPGWRARYISYGYNYRFIATSRGVAGESSHSGWTDLALWSTPAKMMEIANPSSTILMADSLGATETFMPDPLVGSLRLMSHASSSTSSANRGIPHARHSGAVNVSWVDGHGSTEASPNPSDHTAVYETDVFRPNWFNDNNWDRK</sequence>
<organism evidence="3 4">
    <name type="scientific">Natronomicrosphaera hydrolytica</name>
    <dbReference type="NCBI Taxonomy" id="3242702"/>
    <lineage>
        <taxon>Bacteria</taxon>
        <taxon>Pseudomonadati</taxon>
        <taxon>Planctomycetota</taxon>
        <taxon>Phycisphaerae</taxon>
        <taxon>Phycisphaerales</taxon>
        <taxon>Phycisphaeraceae</taxon>
        <taxon>Natronomicrosphaera</taxon>
    </lineage>
</organism>
<dbReference type="RefSeq" id="WP_425347319.1">
    <property type="nucleotide sequence ID" value="NZ_JBGUBD010000020.1"/>
</dbReference>
<evidence type="ECO:0000256" key="1">
    <source>
        <dbReference type="SAM" id="Phobius"/>
    </source>
</evidence>
<evidence type="ECO:0000313" key="4">
    <source>
        <dbReference type="Proteomes" id="UP001575105"/>
    </source>
</evidence>
<reference evidence="3 4" key="1">
    <citation type="submission" date="2024-08" db="EMBL/GenBank/DDBJ databases">
        <title>Whole-genome sequencing of halo(alkali)philic microorganisms from hypersaline lakes.</title>
        <authorList>
            <person name="Sorokin D.Y."/>
            <person name="Merkel A.Y."/>
            <person name="Messina E."/>
            <person name="Yakimov M."/>
        </authorList>
    </citation>
    <scope>NUCLEOTIDE SEQUENCE [LARGE SCALE GENOMIC DNA]</scope>
    <source>
        <strain evidence="3 4">AB-hyl4</strain>
    </source>
</reference>
<dbReference type="EMBL" id="JBGUBD010000020">
    <property type="protein sequence ID" value="MFA9480399.1"/>
    <property type="molecule type" value="Genomic_DNA"/>
</dbReference>
<feature type="domain" description="DUF1559" evidence="2">
    <location>
        <begin position="34"/>
        <end position="93"/>
    </location>
</feature>
<evidence type="ECO:0000259" key="2">
    <source>
        <dbReference type="Pfam" id="PF07596"/>
    </source>
</evidence>
<dbReference type="InterPro" id="IPR045584">
    <property type="entry name" value="Pilin-like"/>
</dbReference>
<comment type="caution">
    <text evidence="3">The sequence shown here is derived from an EMBL/GenBank/DDBJ whole genome shotgun (WGS) entry which is preliminary data.</text>
</comment>
<accession>A0ABV4UC47</accession>
<dbReference type="NCBIfam" id="TIGR02532">
    <property type="entry name" value="IV_pilin_GFxxxE"/>
    <property type="match status" value="1"/>
</dbReference>
<protein>
    <submittedName>
        <fullName evidence="3">DUF1559 domain-containing protein</fullName>
    </submittedName>
</protein>
<keyword evidence="1" id="KW-1133">Transmembrane helix</keyword>
<dbReference type="InterPro" id="IPR012902">
    <property type="entry name" value="N_methyl_site"/>
</dbReference>
<feature type="transmembrane region" description="Helical" evidence="1">
    <location>
        <begin position="12"/>
        <end position="33"/>
    </location>
</feature>
<dbReference type="SUPFAM" id="SSF54523">
    <property type="entry name" value="Pili subunits"/>
    <property type="match status" value="1"/>
</dbReference>
<name>A0ABV4UC47_9BACT</name>
<dbReference type="PANTHER" id="PTHR30093">
    <property type="entry name" value="GENERAL SECRETION PATHWAY PROTEIN G"/>
    <property type="match status" value="1"/>
</dbReference>
<proteinExistence type="predicted"/>
<dbReference type="InterPro" id="IPR011453">
    <property type="entry name" value="DUF1559"/>
</dbReference>
<keyword evidence="4" id="KW-1185">Reference proteome</keyword>